<sequence>MDDHPNDNYNQDQLSEELPDLLSMTESPPLVEDAGIEHITPPGERASKGHIHPSEPQHRLEGVPGSSSGQYYWTRRPVHAPPFTPHPELAIPDQASGDAMWWEPTPQEEGDMIHAFGSLGTILTNIRASQILPNASGKDEFVRAWRDSTAKPGGFLMTDYKEGDIFRLIREELTGDANNYMLVFDTKADSNRRGRVLGDDFNYYFPEKVEKEGPGSVQEGESGSKLA</sequence>
<dbReference type="AlphaFoldDB" id="A0AAD9Z2P9"/>
<dbReference type="Proteomes" id="UP001276659">
    <property type="component" value="Unassembled WGS sequence"/>
</dbReference>
<dbReference type="EMBL" id="JASNWA010000010">
    <property type="protein sequence ID" value="KAK3168877.1"/>
    <property type="molecule type" value="Genomic_DNA"/>
</dbReference>
<feature type="compositionally biased region" description="Basic and acidic residues" evidence="1">
    <location>
        <begin position="52"/>
        <end position="61"/>
    </location>
</feature>
<keyword evidence="3" id="KW-1185">Reference proteome</keyword>
<organism evidence="2 3">
    <name type="scientific">Lepraria neglecta</name>
    <dbReference type="NCBI Taxonomy" id="209136"/>
    <lineage>
        <taxon>Eukaryota</taxon>
        <taxon>Fungi</taxon>
        <taxon>Dikarya</taxon>
        <taxon>Ascomycota</taxon>
        <taxon>Pezizomycotina</taxon>
        <taxon>Lecanoromycetes</taxon>
        <taxon>OSLEUM clade</taxon>
        <taxon>Lecanoromycetidae</taxon>
        <taxon>Lecanorales</taxon>
        <taxon>Lecanorineae</taxon>
        <taxon>Stereocaulaceae</taxon>
        <taxon>Lepraria</taxon>
    </lineage>
</organism>
<proteinExistence type="predicted"/>
<comment type="caution">
    <text evidence="2">The sequence shown here is derived from an EMBL/GenBank/DDBJ whole genome shotgun (WGS) entry which is preliminary data.</text>
</comment>
<protein>
    <submittedName>
        <fullName evidence="2">Uncharacterized protein</fullName>
    </submittedName>
</protein>
<name>A0AAD9Z2P9_9LECA</name>
<reference evidence="2" key="1">
    <citation type="submission" date="2022-11" db="EMBL/GenBank/DDBJ databases">
        <title>Chromosomal genome sequence assembly and mating type (MAT) locus characterization of the leprose asexual lichenized fungus Lepraria neglecta (Nyl.) Erichsen.</title>
        <authorList>
            <person name="Allen J.L."/>
            <person name="Pfeffer B."/>
        </authorList>
    </citation>
    <scope>NUCLEOTIDE SEQUENCE</scope>
    <source>
        <strain evidence="2">Allen 5258</strain>
    </source>
</reference>
<feature type="region of interest" description="Disordered" evidence="1">
    <location>
        <begin position="1"/>
        <end position="65"/>
    </location>
</feature>
<accession>A0AAD9Z2P9</accession>
<evidence type="ECO:0000313" key="2">
    <source>
        <dbReference type="EMBL" id="KAK3168877.1"/>
    </source>
</evidence>
<gene>
    <name evidence="2" type="ORF">OEA41_005325</name>
</gene>
<evidence type="ECO:0000313" key="3">
    <source>
        <dbReference type="Proteomes" id="UP001276659"/>
    </source>
</evidence>
<evidence type="ECO:0000256" key="1">
    <source>
        <dbReference type="SAM" id="MobiDB-lite"/>
    </source>
</evidence>